<sequence length="235" mass="25672">MALGVSTESSLPSTLLQSQRGSSRTTSCTVSLCMMLICGEEEEEQKKKNMKIKFNVVEHKNTLNTHTSPMLCSCSASVRRWSWLTSGLSCSCTSLTNCCHDVSWLGPLSFLQVGSVASRRSDSSVMGLHLWGELSGERPGDVGEVGVRRHQDDHQGALHPAAEGCRRTRVEGLQQVQPVGDVSQLGLVRLLQAEQHQVDRRGVVGRKVVVGAVVHRVPRELPHAELAHAFGENKK</sequence>
<dbReference type="Proteomes" id="UP000314294">
    <property type="component" value="Unassembled WGS sequence"/>
</dbReference>
<name>A0A4Z2G549_9TELE</name>
<accession>A0A4Z2G549</accession>
<evidence type="ECO:0000313" key="1">
    <source>
        <dbReference type="EMBL" id="TNN48696.1"/>
    </source>
</evidence>
<protein>
    <submittedName>
        <fullName evidence="1">Uncharacterized protein</fullName>
    </submittedName>
</protein>
<gene>
    <name evidence="1" type="ORF">EYF80_041114</name>
</gene>
<comment type="caution">
    <text evidence="1">The sequence shown here is derived from an EMBL/GenBank/DDBJ whole genome shotgun (WGS) entry which is preliminary data.</text>
</comment>
<proteinExistence type="predicted"/>
<dbReference type="EMBL" id="SRLO01000685">
    <property type="protein sequence ID" value="TNN48696.1"/>
    <property type="molecule type" value="Genomic_DNA"/>
</dbReference>
<evidence type="ECO:0000313" key="2">
    <source>
        <dbReference type="Proteomes" id="UP000314294"/>
    </source>
</evidence>
<keyword evidence="2" id="KW-1185">Reference proteome</keyword>
<reference evidence="1 2" key="1">
    <citation type="submission" date="2019-03" db="EMBL/GenBank/DDBJ databases">
        <title>First draft genome of Liparis tanakae, snailfish: a comprehensive survey of snailfish specific genes.</title>
        <authorList>
            <person name="Kim W."/>
            <person name="Song I."/>
            <person name="Jeong J.-H."/>
            <person name="Kim D."/>
            <person name="Kim S."/>
            <person name="Ryu S."/>
            <person name="Song J.Y."/>
            <person name="Lee S.K."/>
        </authorList>
    </citation>
    <scope>NUCLEOTIDE SEQUENCE [LARGE SCALE GENOMIC DNA]</scope>
    <source>
        <tissue evidence="1">Muscle</tissue>
    </source>
</reference>
<organism evidence="1 2">
    <name type="scientific">Liparis tanakae</name>
    <name type="common">Tanaka's snailfish</name>
    <dbReference type="NCBI Taxonomy" id="230148"/>
    <lineage>
        <taxon>Eukaryota</taxon>
        <taxon>Metazoa</taxon>
        <taxon>Chordata</taxon>
        <taxon>Craniata</taxon>
        <taxon>Vertebrata</taxon>
        <taxon>Euteleostomi</taxon>
        <taxon>Actinopterygii</taxon>
        <taxon>Neopterygii</taxon>
        <taxon>Teleostei</taxon>
        <taxon>Neoteleostei</taxon>
        <taxon>Acanthomorphata</taxon>
        <taxon>Eupercaria</taxon>
        <taxon>Perciformes</taxon>
        <taxon>Cottioidei</taxon>
        <taxon>Cottales</taxon>
        <taxon>Liparidae</taxon>
        <taxon>Liparis</taxon>
    </lineage>
</organism>
<dbReference type="AlphaFoldDB" id="A0A4Z2G549"/>